<evidence type="ECO:0000256" key="12">
    <source>
        <dbReference type="RuleBase" id="RU000512"/>
    </source>
</evidence>
<dbReference type="EC" id="4.1.1.23" evidence="9"/>
<dbReference type="NCBIfam" id="TIGR01740">
    <property type="entry name" value="pyrF"/>
    <property type="match status" value="1"/>
</dbReference>
<feature type="binding site" evidence="9">
    <location>
        <begin position="61"/>
        <end position="70"/>
    </location>
    <ligand>
        <name>substrate</name>
    </ligand>
</feature>
<dbReference type="GO" id="GO:0004590">
    <property type="term" value="F:orotidine-5'-phosphate decarboxylase activity"/>
    <property type="evidence" value="ECO:0007669"/>
    <property type="project" value="UniProtKB-UniRule"/>
</dbReference>
<dbReference type="Pfam" id="PF00215">
    <property type="entry name" value="OMPdecase"/>
    <property type="match status" value="1"/>
</dbReference>
<feature type="active site" description="Proton donor" evidence="9">
    <location>
        <position position="63"/>
    </location>
</feature>
<dbReference type="GO" id="GO:0005829">
    <property type="term" value="C:cytosol"/>
    <property type="evidence" value="ECO:0007669"/>
    <property type="project" value="TreeGrafter"/>
</dbReference>
<comment type="catalytic activity">
    <reaction evidence="7 9 12">
        <text>orotidine 5'-phosphate + H(+) = UMP + CO2</text>
        <dbReference type="Rhea" id="RHEA:11596"/>
        <dbReference type="ChEBI" id="CHEBI:15378"/>
        <dbReference type="ChEBI" id="CHEBI:16526"/>
        <dbReference type="ChEBI" id="CHEBI:57538"/>
        <dbReference type="ChEBI" id="CHEBI:57865"/>
        <dbReference type="EC" id="4.1.1.23"/>
    </reaction>
</comment>
<evidence type="ECO:0000256" key="7">
    <source>
        <dbReference type="ARBA" id="ARBA00049157"/>
    </source>
</evidence>
<evidence type="ECO:0000256" key="6">
    <source>
        <dbReference type="ARBA" id="ARBA00023239"/>
    </source>
</evidence>
<dbReference type="Proteomes" id="UP000282654">
    <property type="component" value="Unassembled WGS sequence"/>
</dbReference>
<dbReference type="CDD" id="cd04725">
    <property type="entry name" value="OMP_decarboxylase_like"/>
    <property type="match status" value="1"/>
</dbReference>
<keyword evidence="6 9" id="KW-0456">Lyase</keyword>
<dbReference type="FunFam" id="3.20.20.70:FF:000015">
    <property type="entry name" value="Orotidine 5'-phosphate decarboxylase"/>
    <property type="match status" value="1"/>
</dbReference>
<evidence type="ECO:0000256" key="1">
    <source>
        <dbReference type="ARBA" id="ARBA00002356"/>
    </source>
</evidence>
<evidence type="ECO:0000256" key="11">
    <source>
        <dbReference type="PIRSR" id="PIRSR614732-2"/>
    </source>
</evidence>
<feature type="binding site" evidence="9 11">
    <location>
        <position position="187"/>
    </location>
    <ligand>
        <name>substrate</name>
    </ligand>
</feature>
<dbReference type="PROSITE" id="PS00156">
    <property type="entry name" value="OMPDECASE"/>
    <property type="match status" value="1"/>
</dbReference>
<feature type="binding site" evidence="9 11">
    <location>
        <position position="34"/>
    </location>
    <ligand>
        <name>substrate</name>
    </ligand>
</feature>
<comment type="subunit">
    <text evidence="3 9">Homodimer.</text>
</comment>
<feature type="binding site" evidence="9 11">
    <location>
        <position position="216"/>
    </location>
    <ligand>
        <name>substrate</name>
    </ligand>
</feature>
<feature type="active site" description="For OMPdecase activity" evidence="10">
    <location>
        <position position="61"/>
    </location>
</feature>
<feature type="binding site" evidence="9 11">
    <location>
        <position position="125"/>
    </location>
    <ligand>
        <name>substrate</name>
    </ligand>
</feature>
<evidence type="ECO:0000259" key="13">
    <source>
        <dbReference type="SMART" id="SM00934"/>
    </source>
</evidence>
<dbReference type="InterPro" id="IPR018089">
    <property type="entry name" value="OMPdecase_AS"/>
</dbReference>
<comment type="similarity">
    <text evidence="8 9">Belongs to the OMP decarboxylase family. Type 1 subfamily.</text>
</comment>
<feature type="binding site" evidence="9 11">
    <location>
        <position position="217"/>
    </location>
    <ligand>
        <name>substrate</name>
    </ligand>
</feature>
<dbReference type="Gene3D" id="3.20.20.70">
    <property type="entry name" value="Aldolase class I"/>
    <property type="match status" value="1"/>
</dbReference>
<dbReference type="SMART" id="SM00934">
    <property type="entry name" value="OMPdecase"/>
    <property type="match status" value="1"/>
</dbReference>
<proteinExistence type="inferred from homology"/>
<feature type="domain" description="Orotidine 5'-phosphate decarboxylase" evidence="13">
    <location>
        <begin position="6"/>
        <end position="232"/>
    </location>
</feature>
<feature type="active site" description="For OMPdecase activity" evidence="10">
    <location>
        <position position="66"/>
    </location>
</feature>
<feature type="binding site" evidence="9 11">
    <location>
        <position position="12"/>
    </location>
    <ligand>
        <name>substrate</name>
    </ligand>
</feature>
<comment type="function">
    <text evidence="1 9">Catalyzes the decarboxylation of orotidine 5'-monophosphate (OMP) to uridine 5'-monophosphate (UMP).</text>
</comment>
<dbReference type="SUPFAM" id="SSF51366">
    <property type="entry name" value="Ribulose-phoshate binding barrel"/>
    <property type="match status" value="1"/>
</dbReference>
<feature type="binding site" evidence="9 11">
    <location>
        <position position="196"/>
    </location>
    <ligand>
        <name>substrate</name>
    </ligand>
</feature>
<dbReference type="PANTHER" id="PTHR32119:SF2">
    <property type="entry name" value="OROTIDINE 5'-PHOSPHATE DECARBOXYLASE"/>
    <property type="match status" value="1"/>
</dbReference>
<dbReference type="InterPro" id="IPR013785">
    <property type="entry name" value="Aldolase_TIM"/>
</dbReference>
<evidence type="ECO:0000256" key="5">
    <source>
        <dbReference type="ARBA" id="ARBA00022975"/>
    </source>
</evidence>
<accession>A0A3N5BBI2</accession>
<comment type="caution">
    <text evidence="14">The sequence shown here is derived from an EMBL/GenBank/DDBJ whole genome shotgun (WGS) entry which is preliminary data.</text>
</comment>
<dbReference type="InterPro" id="IPR001754">
    <property type="entry name" value="OMPdeCOase_dom"/>
</dbReference>
<evidence type="ECO:0000256" key="9">
    <source>
        <dbReference type="HAMAP-Rule" id="MF_01200"/>
    </source>
</evidence>
<keyword evidence="5 9" id="KW-0665">Pyrimidine biosynthesis</keyword>
<name>A0A3N5BBI2_9THEO</name>
<keyword evidence="4 9" id="KW-0210">Decarboxylase</keyword>
<dbReference type="RefSeq" id="WP_123931931.1">
    <property type="nucleotide sequence ID" value="NZ_RKRE01000003.1"/>
</dbReference>
<evidence type="ECO:0000256" key="4">
    <source>
        <dbReference type="ARBA" id="ARBA00022793"/>
    </source>
</evidence>
<dbReference type="PANTHER" id="PTHR32119">
    <property type="entry name" value="OROTIDINE 5'-PHOSPHATE DECARBOXYLASE"/>
    <property type="match status" value="1"/>
</dbReference>
<protein>
    <recommendedName>
        <fullName evidence="9">Orotidine 5'-phosphate decarboxylase</fullName>
        <ecNumber evidence="9">4.1.1.23</ecNumber>
    </recommendedName>
    <alternativeName>
        <fullName evidence="9">OMP decarboxylase</fullName>
        <shortName evidence="9">OMPDCase</shortName>
        <shortName evidence="9">OMPdecase</shortName>
    </alternativeName>
</protein>
<dbReference type="AlphaFoldDB" id="A0A3N5BBI2"/>
<dbReference type="GO" id="GO:0044205">
    <property type="term" value="P:'de novo' UMP biosynthetic process"/>
    <property type="evidence" value="ECO:0007669"/>
    <property type="project" value="UniProtKB-UniRule"/>
</dbReference>
<evidence type="ECO:0000256" key="10">
    <source>
        <dbReference type="PIRSR" id="PIRSR614732-1"/>
    </source>
</evidence>
<keyword evidence="15" id="KW-1185">Reference proteome</keyword>
<organism evidence="14 15">
    <name type="scientific">Thermodesulfitimonas autotrophica</name>
    <dbReference type="NCBI Taxonomy" id="1894989"/>
    <lineage>
        <taxon>Bacteria</taxon>
        <taxon>Bacillati</taxon>
        <taxon>Bacillota</taxon>
        <taxon>Clostridia</taxon>
        <taxon>Thermoanaerobacterales</taxon>
        <taxon>Thermoanaerobacteraceae</taxon>
        <taxon>Thermodesulfitimonas</taxon>
    </lineage>
</organism>
<dbReference type="UniPathway" id="UPA00070">
    <property type="reaction ID" value="UER00120"/>
</dbReference>
<dbReference type="InterPro" id="IPR014732">
    <property type="entry name" value="OMPdecase"/>
</dbReference>
<dbReference type="OrthoDB" id="9806203at2"/>
<dbReference type="EMBL" id="RKRE01000003">
    <property type="protein sequence ID" value="RPF43075.1"/>
    <property type="molecule type" value="Genomic_DNA"/>
</dbReference>
<evidence type="ECO:0000313" key="15">
    <source>
        <dbReference type="Proteomes" id="UP000282654"/>
    </source>
</evidence>
<sequence length="238" mass="24663">MRGKERLIVALDVDDWSRARELAGLLRGVVGGFKVGMRLYYRVGPAAVEFLRGLGREVFADLKLHDIPSTVAGGVRALTAAGASIINVHAAGGRAMMRAAAEAAAAEAARLGIPRPKVVAVTVLTSLDEQALREEVGIPESTLAVALRWALLAKECGLDGAVAAPLEAAAIKKACGPDFLLITPGVRPPGAPLGDQRRVMTPGEAVQAGADYIVVGRPILQAADPVRAAEEIVKSLGG</sequence>
<dbReference type="InterPro" id="IPR011060">
    <property type="entry name" value="RibuloseP-bd_barrel"/>
</dbReference>
<dbReference type="GO" id="GO:0006207">
    <property type="term" value="P:'de novo' pyrimidine nucleobase biosynthetic process"/>
    <property type="evidence" value="ECO:0007669"/>
    <property type="project" value="InterPro"/>
</dbReference>
<evidence type="ECO:0000256" key="8">
    <source>
        <dbReference type="ARBA" id="ARBA00061012"/>
    </source>
</evidence>
<evidence type="ECO:0000256" key="3">
    <source>
        <dbReference type="ARBA" id="ARBA00011738"/>
    </source>
</evidence>
<reference evidence="14 15" key="1">
    <citation type="submission" date="2018-11" db="EMBL/GenBank/DDBJ databases">
        <title>Genomic Encyclopedia of Type Strains, Phase IV (KMG-IV): sequencing the most valuable type-strain genomes for metagenomic binning, comparative biology and taxonomic classification.</title>
        <authorList>
            <person name="Goeker M."/>
        </authorList>
    </citation>
    <scope>NUCLEOTIDE SEQUENCE [LARGE SCALE GENOMIC DNA]</scope>
    <source>
        <strain evidence="14 15">DSM 102936</strain>
    </source>
</reference>
<feature type="active site" description="For OMPdecase activity" evidence="10">
    <location>
        <position position="63"/>
    </location>
</feature>
<evidence type="ECO:0000256" key="2">
    <source>
        <dbReference type="ARBA" id="ARBA00004861"/>
    </source>
</evidence>
<comment type="pathway">
    <text evidence="2 9 12">Pyrimidine metabolism; UMP biosynthesis via de novo pathway; UMP from orotate: step 2/2.</text>
</comment>
<dbReference type="InterPro" id="IPR047596">
    <property type="entry name" value="OMPdecase_bac"/>
</dbReference>
<gene>
    <name evidence="9" type="primary">pyrF</name>
    <name evidence="14" type="ORF">EDD75_2195</name>
</gene>
<dbReference type="HAMAP" id="MF_01200_B">
    <property type="entry name" value="OMPdecase_type1_B"/>
    <property type="match status" value="1"/>
</dbReference>
<evidence type="ECO:0000313" key="14">
    <source>
        <dbReference type="EMBL" id="RPF43075.1"/>
    </source>
</evidence>
<dbReference type="NCBIfam" id="NF001273">
    <property type="entry name" value="PRK00230.1"/>
    <property type="match status" value="1"/>
</dbReference>